<evidence type="ECO:0000313" key="2">
    <source>
        <dbReference type="Proteomes" id="UP001519460"/>
    </source>
</evidence>
<protein>
    <submittedName>
        <fullName evidence="1">Uncharacterized protein</fullName>
    </submittedName>
</protein>
<reference evidence="1 2" key="1">
    <citation type="journal article" date="2023" name="Sci. Data">
        <title>Genome assembly of the Korean intertidal mud-creeper Batillaria attramentaria.</title>
        <authorList>
            <person name="Patra A.K."/>
            <person name="Ho P.T."/>
            <person name="Jun S."/>
            <person name="Lee S.J."/>
            <person name="Kim Y."/>
            <person name="Won Y.J."/>
        </authorList>
    </citation>
    <scope>NUCLEOTIDE SEQUENCE [LARGE SCALE GENOMIC DNA]</scope>
    <source>
        <strain evidence="1">Wonlab-2016</strain>
    </source>
</reference>
<organism evidence="1 2">
    <name type="scientific">Batillaria attramentaria</name>
    <dbReference type="NCBI Taxonomy" id="370345"/>
    <lineage>
        <taxon>Eukaryota</taxon>
        <taxon>Metazoa</taxon>
        <taxon>Spiralia</taxon>
        <taxon>Lophotrochozoa</taxon>
        <taxon>Mollusca</taxon>
        <taxon>Gastropoda</taxon>
        <taxon>Caenogastropoda</taxon>
        <taxon>Sorbeoconcha</taxon>
        <taxon>Cerithioidea</taxon>
        <taxon>Batillariidae</taxon>
        <taxon>Batillaria</taxon>
    </lineage>
</organism>
<feature type="non-terminal residue" evidence="1">
    <location>
        <position position="74"/>
    </location>
</feature>
<sequence length="74" mass="8167">MPEICAAVKSSAKTYFIPKECAVAHCFPVNRLRRKTQLLSTGGGFVAWEIVVRDRPHSPCAGSVTRRPRPLLTS</sequence>
<dbReference type="AlphaFoldDB" id="A0ABD0K0Q7"/>
<accession>A0ABD0K0Q7</accession>
<proteinExistence type="predicted"/>
<keyword evidence="2" id="KW-1185">Reference proteome</keyword>
<dbReference type="Proteomes" id="UP001519460">
    <property type="component" value="Unassembled WGS sequence"/>
</dbReference>
<name>A0ABD0K0Q7_9CAEN</name>
<dbReference type="EMBL" id="JACVVK020000276">
    <property type="protein sequence ID" value="KAK7480699.1"/>
    <property type="molecule type" value="Genomic_DNA"/>
</dbReference>
<evidence type="ECO:0000313" key="1">
    <source>
        <dbReference type="EMBL" id="KAK7480699.1"/>
    </source>
</evidence>
<comment type="caution">
    <text evidence="1">The sequence shown here is derived from an EMBL/GenBank/DDBJ whole genome shotgun (WGS) entry which is preliminary data.</text>
</comment>
<gene>
    <name evidence="1" type="ORF">BaRGS_00028067</name>
</gene>